<dbReference type="Gene3D" id="3.40.50.720">
    <property type="entry name" value="NAD(P)-binding Rossmann-like Domain"/>
    <property type="match status" value="1"/>
</dbReference>
<evidence type="ECO:0000259" key="2">
    <source>
        <dbReference type="Pfam" id="PF22725"/>
    </source>
</evidence>
<reference evidence="3 4" key="1">
    <citation type="submission" date="2022-12" db="EMBL/GenBank/DDBJ databases">
        <title>Draft genome sequence of Paenibacillus sp. dW9.</title>
        <authorList>
            <person name="Choi E.-W."/>
            <person name="Kim D.-U."/>
        </authorList>
    </citation>
    <scope>NUCLEOTIDE SEQUENCE [LARGE SCALE GENOMIC DNA]</scope>
    <source>
        <strain evidence="4">dW9</strain>
    </source>
</reference>
<dbReference type="Proteomes" id="UP001527882">
    <property type="component" value="Unassembled WGS sequence"/>
</dbReference>
<dbReference type="SUPFAM" id="SSF51735">
    <property type="entry name" value="NAD(P)-binding Rossmann-fold domains"/>
    <property type="match status" value="1"/>
</dbReference>
<dbReference type="PANTHER" id="PTHR43377">
    <property type="entry name" value="BILIVERDIN REDUCTASE A"/>
    <property type="match status" value="1"/>
</dbReference>
<gene>
    <name evidence="3" type="ORF">O9H85_32035</name>
</gene>
<protein>
    <submittedName>
        <fullName evidence="3">Gfo/Idh/MocA family oxidoreductase</fullName>
    </submittedName>
</protein>
<dbReference type="RefSeq" id="WP_269885441.1">
    <property type="nucleotide sequence ID" value="NZ_JAQAGZ010000028.1"/>
</dbReference>
<evidence type="ECO:0000313" key="4">
    <source>
        <dbReference type="Proteomes" id="UP001527882"/>
    </source>
</evidence>
<dbReference type="InterPro" id="IPR051450">
    <property type="entry name" value="Gfo/Idh/MocA_Oxidoreductases"/>
</dbReference>
<dbReference type="EMBL" id="JAQAGZ010000028">
    <property type="protein sequence ID" value="MCZ8516908.1"/>
    <property type="molecule type" value="Genomic_DNA"/>
</dbReference>
<name>A0ABT4QJ48_9BACL</name>
<dbReference type="SUPFAM" id="SSF55347">
    <property type="entry name" value="Glyceraldehyde-3-phosphate dehydrogenase-like, C-terminal domain"/>
    <property type="match status" value="1"/>
</dbReference>
<evidence type="ECO:0000313" key="3">
    <source>
        <dbReference type="EMBL" id="MCZ8516908.1"/>
    </source>
</evidence>
<dbReference type="InterPro" id="IPR000683">
    <property type="entry name" value="Gfo/Idh/MocA-like_OxRdtase_N"/>
</dbReference>
<dbReference type="PANTHER" id="PTHR43377:SF1">
    <property type="entry name" value="BILIVERDIN REDUCTASE A"/>
    <property type="match status" value="1"/>
</dbReference>
<dbReference type="InterPro" id="IPR036291">
    <property type="entry name" value="NAD(P)-bd_dom_sf"/>
</dbReference>
<comment type="caution">
    <text evidence="3">The sequence shown here is derived from an EMBL/GenBank/DDBJ whole genome shotgun (WGS) entry which is preliminary data.</text>
</comment>
<dbReference type="InterPro" id="IPR055170">
    <property type="entry name" value="GFO_IDH_MocA-like_dom"/>
</dbReference>
<dbReference type="Pfam" id="PF01408">
    <property type="entry name" value="GFO_IDH_MocA"/>
    <property type="match status" value="1"/>
</dbReference>
<organism evidence="3 4">
    <name type="scientific">Paenibacillus gyeongsangnamensis</name>
    <dbReference type="NCBI Taxonomy" id="3388067"/>
    <lineage>
        <taxon>Bacteria</taxon>
        <taxon>Bacillati</taxon>
        <taxon>Bacillota</taxon>
        <taxon>Bacilli</taxon>
        <taxon>Bacillales</taxon>
        <taxon>Paenibacillaceae</taxon>
        <taxon>Paenibacillus</taxon>
    </lineage>
</organism>
<accession>A0ABT4QJ48</accession>
<dbReference type="Gene3D" id="3.30.360.10">
    <property type="entry name" value="Dihydrodipicolinate Reductase, domain 2"/>
    <property type="match status" value="1"/>
</dbReference>
<feature type="domain" description="Gfo/Idh/MocA-like oxidoreductase N-terminal" evidence="1">
    <location>
        <begin position="3"/>
        <end position="119"/>
    </location>
</feature>
<sequence length="329" mass="36746">MLKTAIIGAGKIFDSHLKAIAQLDRLKAVAVADVQGEKAQEAGRRYGLHSYTDYRVMLEKEKPDLVIVALPHWLHKEAAIDCARAGAHMLIEKPMALTVGECDEMIGAARQHRVQLMVGLTQHYIRENRVAKQIVKQGDLGKLVMINDTRHQLYNVESRPEWFFHKAQAGGGILTNLGAHSIDKIQWLLDSPIRKVKAHLSYHVGRGDIEGSGALFLETENHIPATVVQSGYEGVPVNETQLIFTKGMLRLATGKSLWISDQGRYREVEMPEAQDPFKLQLMELIDVIDGVRPLESSGEYAKSINAVLEGIYRSSETGTEIEIFKTMTR</sequence>
<keyword evidence="4" id="KW-1185">Reference proteome</keyword>
<proteinExistence type="predicted"/>
<dbReference type="Pfam" id="PF22725">
    <property type="entry name" value="GFO_IDH_MocA_C3"/>
    <property type="match status" value="1"/>
</dbReference>
<feature type="domain" description="GFO/IDH/MocA-like oxidoreductase" evidence="2">
    <location>
        <begin position="130"/>
        <end position="250"/>
    </location>
</feature>
<evidence type="ECO:0000259" key="1">
    <source>
        <dbReference type="Pfam" id="PF01408"/>
    </source>
</evidence>